<reference evidence="2 3" key="1">
    <citation type="journal article" date="2024" name="J. Plant Pathol.">
        <title>Sequence and assembly of the genome of Seiridium unicorne, isolate CBS 538.82, causal agent of cypress canker disease.</title>
        <authorList>
            <person name="Scali E."/>
            <person name="Rocca G.D."/>
            <person name="Danti R."/>
            <person name="Garbelotto M."/>
            <person name="Barberini S."/>
            <person name="Baroncelli R."/>
            <person name="Emiliani G."/>
        </authorList>
    </citation>
    <scope>NUCLEOTIDE SEQUENCE [LARGE SCALE GENOMIC DNA]</scope>
    <source>
        <strain evidence="2 3">BM-138-508</strain>
    </source>
</reference>
<accession>A0ABR2VA77</accession>
<feature type="compositionally biased region" description="Polar residues" evidence="1">
    <location>
        <begin position="52"/>
        <end position="85"/>
    </location>
</feature>
<name>A0ABR2VA77_9PEZI</name>
<keyword evidence="3" id="KW-1185">Reference proteome</keyword>
<comment type="caution">
    <text evidence="2">The sequence shown here is derived from an EMBL/GenBank/DDBJ whole genome shotgun (WGS) entry which is preliminary data.</text>
</comment>
<proteinExistence type="predicted"/>
<gene>
    <name evidence="2" type="ORF">SUNI508_03775</name>
</gene>
<protein>
    <submittedName>
        <fullName evidence="2">Uncharacterized protein</fullName>
    </submittedName>
</protein>
<dbReference type="Proteomes" id="UP001408356">
    <property type="component" value="Unassembled WGS sequence"/>
</dbReference>
<organism evidence="2 3">
    <name type="scientific">Seiridium unicorne</name>
    <dbReference type="NCBI Taxonomy" id="138068"/>
    <lineage>
        <taxon>Eukaryota</taxon>
        <taxon>Fungi</taxon>
        <taxon>Dikarya</taxon>
        <taxon>Ascomycota</taxon>
        <taxon>Pezizomycotina</taxon>
        <taxon>Sordariomycetes</taxon>
        <taxon>Xylariomycetidae</taxon>
        <taxon>Amphisphaeriales</taxon>
        <taxon>Sporocadaceae</taxon>
        <taxon>Seiridium</taxon>
    </lineage>
</organism>
<evidence type="ECO:0000313" key="3">
    <source>
        <dbReference type="Proteomes" id="UP001408356"/>
    </source>
</evidence>
<evidence type="ECO:0000256" key="1">
    <source>
        <dbReference type="SAM" id="MobiDB-lite"/>
    </source>
</evidence>
<feature type="region of interest" description="Disordered" evidence="1">
    <location>
        <begin position="43"/>
        <end position="85"/>
    </location>
</feature>
<dbReference type="EMBL" id="JARVKF010000057">
    <property type="protein sequence ID" value="KAK9423759.1"/>
    <property type="molecule type" value="Genomic_DNA"/>
</dbReference>
<sequence>MPRWYRQFNLIVTPAILIVIKHGKLLRLGGALKKLRDSLDELPGLHERNSRTARGQQEGQSWSPQLEQTGLCNGTSQTLQDGWQQTQDDGAGRHLCLAELRELFKNAVDYRRHK</sequence>
<evidence type="ECO:0000313" key="2">
    <source>
        <dbReference type="EMBL" id="KAK9423759.1"/>
    </source>
</evidence>